<evidence type="ECO:0000313" key="8">
    <source>
        <dbReference type="EMBL" id="PPU97748.1"/>
    </source>
</evidence>
<evidence type="ECO:0000256" key="2">
    <source>
        <dbReference type="ARBA" id="ARBA00022723"/>
    </source>
</evidence>
<reference evidence="9" key="1">
    <citation type="submission" date="2016-08" db="EMBL/GenBank/DDBJ databases">
        <authorList>
            <person name="Merda D."/>
            <person name="Briand M."/>
            <person name="Taghouti G."/>
            <person name="Carrere S."/>
            <person name="Gouzy J."/>
            <person name="Portier P."/>
            <person name="Jacques M.-A."/>
            <person name="Fischer-Le Saux M."/>
        </authorList>
    </citation>
    <scope>NUCLEOTIDE SEQUENCE [LARGE SCALE GENOMIC DNA]</scope>
    <source>
        <strain evidence="9">CFBP1156</strain>
    </source>
</reference>
<dbReference type="InterPro" id="IPR044862">
    <property type="entry name" value="Pro_4_hyd_alph_FE2OG_OXY"/>
</dbReference>
<dbReference type="SMART" id="SM00702">
    <property type="entry name" value="P4Hc"/>
    <property type="match status" value="1"/>
</dbReference>
<evidence type="ECO:0000256" key="5">
    <source>
        <dbReference type="ARBA" id="ARBA00023004"/>
    </source>
</evidence>
<keyword evidence="4" id="KW-0560">Oxidoreductase</keyword>
<evidence type="ECO:0000256" key="1">
    <source>
        <dbReference type="ARBA" id="ARBA00001961"/>
    </source>
</evidence>
<dbReference type="GO" id="GO:0004656">
    <property type="term" value="F:procollagen-proline 4-dioxygenase activity"/>
    <property type="evidence" value="ECO:0007669"/>
    <property type="project" value="TreeGrafter"/>
</dbReference>
<feature type="compositionally biased region" description="Low complexity" evidence="6">
    <location>
        <begin position="7"/>
        <end position="20"/>
    </location>
</feature>
<dbReference type="PANTHER" id="PTHR10869:SF246">
    <property type="entry name" value="TRANSMEMBRANE PROLYL 4-HYDROXYLASE"/>
    <property type="match status" value="1"/>
</dbReference>
<dbReference type="InterPro" id="IPR006620">
    <property type="entry name" value="Pro_4_hyd_alph"/>
</dbReference>
<dbReference type="Proteomes" id="UP000238261">
    <property type="component" value="Unassembled WGS sequence"/>
</dbReference>
<evidence type="ECO:0000259" key="7">
    <source>
        <dbReference type="SMART" id="SM00702"/>
    </source>
</evidence>
<feature type="domain" description="Prolyl 4-hydroxylase alpha subunit" evidence="7">
    <location>
        <begin position="29"/>
        <end position="208"/>
    </location>
</feature>
<comment type="caution">
    <text evidence="8">The sequence shown here is derived from an EMBL/GenBank/DDBJ whole genome shotgun (WGS) entry which is preliminary data.</text>
</comment>
<dbReference type="GO" id="GO:0005506">
    <property type="term" value="F:iron ion binding"/>
    <property type="evidence" value="ECO:0007669"/>
    <property type="project" value="InterPro"/>
</dbReference>
<keyword evidence="9" id="KW-1185">Reference proteome</keyword>
<accession>A0A2S7EX50</accession>
<gene>
    <name evidence="8" type="ORF">XhyaCFBP1156_10390</name>
</gene>
<keyword evidence="5" id="KW-0408">Iron</keyword>
<dbReference type="AlphaFoldDB" id="A0A2S7EX50"/>
<dbReference type="GO" id="GO:0031418">
    <property type="term" value="F:L-ascorbic acid binding"/>
    <property type="evidence" value="ECO:0007669"/>
    <property type="project" value="InterPro"/>
</dbReference>
<dbReference type="OrthoDB" id="564897at2"/>
<organism evidence="8 9">
    <name type="scientific">Xanthomonas hyacinthi</name>
    <dbReference type="NCBI Taxonomy" id="56455"/>
    <lineage>
        <taxon>Bacteria</taxon>
        <taxon>Pseudomonadati</taxon>
        <taxon>Pseudomonadota</taxon>
        <taxon>Gammaproteobacteria</taxon>
        <taxon>Lysobacterales</taxon>
        <taxon>Lysobacteraceae</taxon>
        <taxon>Xanthomonas</taxon>
    </lineage>
</organism>
<evidence type="ECO:0000256" key="6">
    <source>
        <dbReference type="SAM" id="MobiDB-lite"/>
    </source>
</evidence>
<evidence type="ECO:0000313" key="9">
    <source>
        <dbReference type="Proteomes" id="UP000238261"/>
    </source>
</evidence>
<keyword evidence="2" id="KW-0479">Metal-binding</keyword>
<keyword evidence="3" id="KW-0223">Dioxygenase</keyword>
<dbReference type="InterPro" id="IPR045054">
    <property type="entry name" value="P4HA-like"/>
</dbReference>
<feature type="region of interest" description="Disordered" evidence="6">
    <location>
        <begin position="1"/>
        <end position="20"/>
    </location>
</feature>
<dbReference type="EMBL" id="MDEG01000007">
    <property type="protein sequence ID" value="PPU97748.1"/>
    <property type="molecule type" value="Genomic_DNA"/>
</dbReference>
<comment type="cofactor">
    <cofactor evidence="1">
        <name>L-ascorbate</name>
        <dbReference type="ChEBI" id="CHEBI:38290"/>
    </cofactor>
</comment>
<sequence length="219" mass="24754">MRRWHSEPQPTAQPETQEPTLVKHADLRHYVRVYDAALEAGFCGQLIAQFERASAQHSHNGAGARAGLDDSAWTELNVTRSADPAFQGFFIEQVRAALARYNADLGLSAPVPWRPRLADLRIKRYRASAGERFQPHFDACDEETGRYLVLLWYLNDVAEGGQTRFVDLDLEVAPRSGRLLMFPPYWMYMHAGLPPRSGDKYILSTYLEFTAKPSPPPHG</sequence>
<evidence type="ECO:0000256" key="4">
    <source>
        <dbReference type="ARBA" id="ARBA00023002"/>
    </source>
</evidence>
<protein>
    <submittedName>
        <fullName evidence="8">2OG-Fe(II) oxygenase</fullName>
    </submittedName>
</protein>
<proteinExistence type="predicted"/>
<dbReference type="Gene3D" id="2.60.120.620">
    <property type="entry name" value="q2cbj1_9rhob like domain"/>
    <property type="match status" value="1"/>
</dbReference>
<dbReference type="PANTHER" id="PTHR10869">
    <property type="entry name" value="PROLYL 4-HYDROXYLASE ALPHA SUBUNIT"/>
    <property type="match status" value="1"/>
</dbReference>
<name>A0A2S7EX50_9XANT</name>
<dbReference type="Pfam" id="PF13640">
    <property type="entry name" value="2OG-FeII_Oxy_3"/>
    <property type="match status" value="1"/>
</dbReference>
<evidence type="ECO:0000256" key="3">
    <source>
        <dbReference type="ARBA" id="ARBA00022964"/>
    </source>
</evidence>